<dbReference type="EMBL" id="MRCG01000003">
    <property type="protein sequence ID" value="OKH49581.1"/>
    <property type="molecule type" value="Genomic_DNA"/>
</dbReference>
<dbReference type="Gene3D" id="3.40.50.2000">
    <property type="entry name" value="Glycogen Phosphorylase B"/>
    <property type="match status" value="2"/>
</dbReference>
<sequence>MTSETLPAAVAIVHEWLVSRAGSEKVVEQMLAVCPQADVFSLVQFLEPEAISLIPPGTRVQTSFLQNLPGARRHFRQYLPLMPLAVEQFDLSDYDLVLSSNHAVAKGVLTRPHQLHVSYVHTPIRYAWDLQHQYLQQAGLTRGAKSALTRLILHYLRLWDLAAAHRVDCFVANSRYVARRIWKTYRRPATVIYPPVAVDRFCWQQPRDDFYLTVSRCVPYKRVDLTVAAFNRLGLPLVVIGDGPALAELQRSAKPNIAFLRNPTDAVVSDHMARCRGFIFPAEEDFGITVVEAQAAGAPVIAYGQGGCAETVRPGKTGILFSQQTVDHLVQAVQHFAQHGVELGAEAIRHHAETFSEARFRQELTTYLAHKWLKFQQGNELE</sequence>
<evidence type="ECO:0000313" key="4">
    <source>
        <dbReference type="Proteomes" id="UP000185557"/>
    </source>
</evidence>
<reference evidence="3 4" key="1">
    <citation type="submission" date="2016-11" db="EMBL/GenBank/DDBJ databases">
        <title>Draft Genome Sequences of Nine Cyanobacterial Strains from Diverse Habitats.</title>
        <authorList>
            <person name="Zhu T."/>
            <person name="Hou S."/>
            <person name="Lu X."/>
            <person name="Hess W.R."/>
        </authorList>
    </citation>
    <scope>NUCLEOTIDE SEQUENCE [LARGE SCALE GENOMIC DNA]</scope>
    <source>
        <strain evidence="3 4">NIES-30</strain>
    </source>
</reference>
<dbReference type="GO" id="GO:0016757">
    <property type="term" value="F:glycosyltransferase activity"/>
    <property type="evidence" value="ECO:0007669"/>
    <property type="project" value="InterPro"/>
</dbReference>
<protein>
    <submittedName>
        <fullName evidence="3">Glycosyl transferase</fullName>
    </submittedName>
</protein>
<dbReference type="PANTHER" id="PTHR45947:SF3">
    <property type="entry name" value="SULFOQUINOVOSYL TRANSFERASE SQD2"/>
    <property type="match status" value="1"/>
</dbReference>
<evidence type="ECO:0000259" key="2">
    <source>
        <dbReference type="Pfam" id="PF13439"/>
    </source>
</evidence>
<keyword evidence="3" id="KW-0808">Transferase</keyword>
<name>A0A1U7J8I7_9CYAN</name>
<dbReference type="InterPro" id="IPR028098">
    <property type="entry name" value="Glyco_trans_4-like_N"/>
</dbReference>
<dbReference type="InterPro" id="IPR001296">
    <property type="entry name" value="Glyco_trans_1"/>
</dbReference>
<dbReference type="SUPFAM" id="SSF53756">
    <property type="entry name" value="UDP-Glycosyltransferase/glycogen phosphorylase"/>
    <property type="match status" value="1"/>
</dbReference>
<accession>A0A1U7J8I7</accession>
<dbReference type="Pfam" id="PF13439">
    <property type="entry name" value="Glyco_transf_4"/>
    <property type="match status" value="1"/>
</dbReference>
<gene>
    <name evidence="3" type="ORF">NIES30_07005</name>
</gene>
<dbReference type="Proteomes" id="UP000185557">
    <property type="component" value="Unassembled WGS sequence"/>
</dbReference>
<feature type="domain" description="Glycosyl transferase family 1" evidence="1">
    <location>
        <begin position="208"/>
        <end position="336"/>
    </location>
</feature>
<evidence type="ECO:0000313" key="3">
    <source>
        <dbReference type="EMBL" id="OKH49581.1"/>
    </source>
</evidence>
<dbReference type="CDD" id="cd03804">
    <property type="entry name" value="GT4_WbaZ-like"/>
    <property type="match status" value="1"/>
</dbReference>
<feature type="domain" description="Glycosyltransferase subfamily 4-like N-terminal" evidence="2">
    <location>
        <begin position="67"/>
        <end position="200"/>
    </location>
</feature>
<evidence type="ECO:0000259" key="1">
    <source>
        <dbReference type="Pfam" id="PF00534"/>
    </source>
</evidence>
<dbReference type="STRING" id="549789.NIES30_07005"/>
<comment type="caution">
    <text evidence="3">The sequence shown here is derived from an EMBL/GenBank/DDBJ whole genome shotgun (WGS) entry which is preliminary data.</text>
</comment>
<dbReference type="PANTHER" id="PTHR45947">
    <property type="entry name" value="SULFOQUINOVOSYL TRANSFERASE SQD2"/>
    <property type="match status" value="1"/>
</dbReference>
<dbReference type="InterPro" id="IPR050194">
    <property type="entry name" value="Glycosyltransferase_grp1"/>
</dbReference>
<organism evidence="3 4">
    <name type="scientific">Phormidium tenue NIES-30</name>
    <dbReference type="NCBI Taxonomy" id="549789"/>
    <lineage>
        <taxon>Bacteria</taxon>
        <taxon>Bacillati</taxon>
        <taxon>Cyanobacteriota</taxon>
        <taxon>Cyanophyceae</taxon>
        <taxon>Oscillatoriophycideae</taxon>
        <taxon>Oscillatoriales</taxon>
        <taxon>Oscillatoriaceae</taxon>
        <taxon>Phormidium</taxon>
    </lineage>
</organism>
<dbReference type="AlphaFoldDB" id="A0A1U7J8I7"/>
<keyword evidence="4" id="KW-1185">Reference proteome</keyword>
<dbReference type="RefSeq" id="WP_073607689.1">
    <property type="nucleotide sequence ID" value="NZ_MRCG01000003.1"/>
</dbReference>
<dbReference type="Pfam" id="PF00534">
    <property type="entry name" value="Glycos_transf_1"/>
    <property type="match status" value="1"/>
</dbReference>
<proteinExistence type="predicted"/>